<comment type="caution">
    <text evidence="5">The sequence shown here is derived from an EMBL/GenBank/DDBJ whole genome shotgun (WGS) entry which is preliminary data.</text>
</comment>
<evidence type="ECO:0000256" key="2">
    <source>
        <dbReference type="SAM" id="SignalP"/>
    </source>
</evidence>
<dbReference type="NCBIfam" id="TIGR04183">
    <property type="entry name" value="Por_Secre_tail"/>
    <property type="match status" value="1"/>
</dbReference>
<dbReference type="EMBL" id="JACSGT010000001">
    <property type="protein sequence ID" value="MCF2219491.1"/>
    <property type="molecule type" value="Genomic_DNA"/>
</dbReference>
<dbReference type="SUPFAM" id="SSF50952">
    <property type="entry name" value="Soluble quinoprotein glucose dehydrogenase"/>
    <property type="match status" value="1"/>
</dbReference>
<name>A0ABS9C4U1_9FLAO</name>
<keyword evidence="6" id="KW-1185">Reference proteome</keyword>
<reference evidence="5" key="1">
    <citation type="submission" date="2021-08" db="EMBL/GenBank/DDBJ databases">
        <title>Complete genome sequence of Chryseobacterium sp strain PS-8.</title>
        <authorList>
            <person name="Das S.K."/>
        </authorList>
    </citation>
    <scope>NUCLEOTIDE SEQUENCE</scope>
    <source>
        <strain evidence="5">PS-8</strain>
    </source>
</reference>
<dbReference type="Proteomes" id="UP001430374">
    <property type="component" value="Unassembled WGS sequence"/>
</dbReference>
<protein>
    <submittedName>
        <fullName evidence="5">PQQ-dependent sugar dehydrogenase</fullName>
    </submittedName>
</protein>
<dbReference type="Pfam" id="PF18962">
    <property type="entry name" value="Por_Secre_tail"/>
    <property type="match status" value="1"/>
</dbReference>
<dbReference type="InterPro" id="IPR011041">
    <property type="entry name" value="Quinoprot_gluc/sorb_DH_b-prop"/>
</dbReference>
<keyword evidence="1 2" id="KW-0732">Signal</keyword>
<dbReference type="InterPro" id="IPR012938">
    <property type="entry name" value="Glc/Sorbosone_DH"/>
</dbReference>
<evidence type="ECO:0000259" key="4">
    <source>
        <dbReference type="Pfam" id="PF18962"/>
    </source>
</evidence>
<dbReference type="PANTHER" id="PTHR19328:SF75">
    <property type="entry name" value="ALDOSE SUGAR DEHYDROGENASE YLII"/>
    <property type="match status" value="1"/>
</dbReference>
<evidence type="ECO:0000259" key="3">
    <source>
        <dbReference type="Pfam" id="PF07995"/>
    </source>
</evidence>
<feature type="domain" description="Glucose/Sorbosone dehydrogenase" evidence="3">
    <location>
        <begin position="31"/>
        <end position="326"/>
    </location>
</feature>
<gene>
    <name evidence="5" type="ORF">H9Q08_09255</name>
</gene>
<feature type="signal peptide" evidence="2">
    <location>
        <begin position="1"/>
        <end position="18"/>
    </location>
</feature>
<sequence length="454" mass="49391">MKKLLFYAGIFSSLILNAQSITLEEFATGFTAPVEIAHANDSRMFVVQQNGIIKILQSDGTVNSANFLNISSKITYGGERGLLGLAFHPQYPSNGYFFVYYNDTGGNITVARYTRSSTNPDVADPATEKIILNLPKPFDNHNGGSIHFAPDGYLWVVTGDGGSGGDPNNNAQNKNSLLGKLLRLDINSTEAYNIPPGNPFVGIDGADEVWAYGLRNAWKFNFDTLSGNVMIADVGQGQIEEINRMPLTQAGINYGWRCYEGNNTYNTTGCAAQSTMTFPVAAYDHSGGKCSITGGYVYRGTQFPALQGRYFFADYCSTQIGSLNSDDSITWTSAFSGNNFSTFGVNNQNELFVAAVNSGKIFRITTTTLGVQENELSNPIKVYPNPASKKIFIEGVKDKNAIVEIISFEGRKVLEQGKIESDNSVNISGIPAGVYFINLNSGNEKSYSKKIIIK</sequence>
<dbReference type="RefSeq" id="WP_235131105.1">
    <property type="nucleotide sequence ID" value="NZ_JACSGT010000001.1"/>
</dbReference>
<accession>A0ABS9C4U1</accession>
<feature type="chain" id="PRO_5045247635" evidence="2">
    <location>
        <begin position="19"/>
        <end position="454"/>
    </location>
</feature>
<dbReference type="InterPro" id="IPR011042">
    <property type="entry name" value="6-blade_b-propeller_TolB-like"/>
</dbReference>
<proteinExistence type="predicted"/>
<organism evidence="5 6">
    <name type="scientific">Chryseobacterium indicum</name>
    <dbReference type="NCBI Taxonomy" id="2766954"/>
    <lineage>
        <taxon>Bacteria</taxon>
        <taxon>Pseudomonadati</taxon>
        <taxon>Bacteroidota</taxon>
        <taxon>Flavobacteriia</taxon>
        <taxon>Flavobacteriales</taxon>
        <taxon>Weeksellaceae</taxon>
        <taxon>Chryseobacterium group</taxon>
        <taxon>Chryseobacterium</taxon>
    </lineage>
</organism>
<dbReference type="InterPro" id="IPR026444">
    <property type="entry name" value="Secre_tail"/>
</dbReference>
<dbReference type="PANTHER" id="PTHR19328">
    <property type="entry name" value="HEDGEHOG-INTERACTING PROTEIN"/>
    <property type="match status" value="1"/>
</dbReference>
<evidence type="ECO:0000256" key="1">
    <source>
        <dbReference type="ARBA" id="ARBA00022729"/>
    </source>
</evidence>
<evidence type="ECO:0000313" key="6">
    <source>
        <dbReference type="Proteomes" id="UP001430374"/>
    </source>
</evidence>
<dbReference type="Pfam" id="PF07995">
    <property type="entry name" value="GSDH"/>
    <property type="match status" value="1"/>
</dbReference>
<evidence type="ECO:0000313" key="5">
    <source>
        <dbReference type="EMBL" id="MCF2219491.1"/>
    </source>
</evidence>
<feature type="domain" description="Secretion system C-terminal sorting" evidence="4">
    <location>
        <begin position="382"/>
        <end position="453"/>
    </location>
</feature>
<dbReference type="Gene3D" id="2.120.10.30">
    <property type="entry name" value="TolB, C-terminal domain"/>
    <property type="match status" value="1"/>
</dbReference>